<evidence type="ECO:0008006" key="3">
    <source>
        <dbReference type="Google" id="ProtNLM"/>
    </source>
</evidence>
<comment type="caution">
    <text evidence="1">The sequence shown here is derived from an EMBL/GenBank/DDBJ whole genome shotgun (WGS) entry which is preliminary data.</text>
</comment>
<dbReference type="EMBL" id="JADEWZ010000018">
    <property type="protein sequence ID" value="MBE9116868.1"/>
    <property type="molecule type" value="Genomic_DNA"/>
</dbReference>
<dbReference type="RefSeq" id="WP_194029959.1">
    <property type="nucleotide sequence ID" value="NZ_JADEWZ010000018.1"/>
</dbReference>
<sequence>MKNPFFTLEENEIIQKFLENGYLIFPIKDITILNQIKVSLYEAGTKLLALEKKLGRDSFFDKTHTFVAVEQLNNFRVKLISHLAQDKSINHLVYFLGKQYLDRLVGNELAMQRSCNLSIQLPGDNSSLLPVHSDVWSGNSPYEVVFWLPLVDCYCTKSMFILPKPASDRVYQNFQEYSKLNSEEFFQAIQEQLVWLDVPYGHAVIFSHSLPHGNCVNKEKETRWTINVRFKSLLSPYGTKGLGESFLPITIRPTTRIGMSYTKPQCQ</sequence>
<name>A0A8J7DYQ4_9CYAN</name>
<evidence type="ECO:0000313" key="2">
    <source>
        <dbReference type="Proteomes" id="UP000654482"/>
    </source>
</evidence>
<dbReference type="Gene3D" id="2.60.120.620">
    <property type="entry name" value="q2cbj1_9rhob like domain"/>
    <property type="match status" value="1"/>
</dbReference>
<organism evidence="1 2">
    <name type="scientific">Lusitaniella coriacea LEGE 07157</name>
    <dbReference type="NCBI Taxonomy" id="945747"/>
    <lineage>
        <taxon>Bacteria</taxon>
        <taxon>Bacillati</taxon>
        <taxon>Cyanobacteriota</taxon>
        <taxon>Cyanophyceae</taxon>
        <taxon>Spirulinales</taxon>
        <taxon>Lusitaniellaceae</taxon>
        <taxon>Lusitaniella</taxon>
    </lineage>
</organism>
<proteinExistence type="predicted"/>
<keyword evidence="2" id="KW-1185">Reference proteome</keyword>
<gene>
    <name evidence="1" type="ORF">IQ249_13255</name>
</gene>
<protein>
    <recommendedName>
        <fullName evidence="3">2OG-Fe(II) oxygenase</fullName>
    </recommendedName>
</protein>
<reference evidence="1" key="1">
    <citation type="submission" date="2020-10" db="EMBL/GenBank/DDBJ databases">
        <authorList>
            <person name="Castelo-Branco R."/>
            <person name="Eusebio N."/>
            <person name="Adriana R."/>
            <person name="Vieira A."/>
            <person name="Brugerolle De Fraissinette N."/>
            <person name="Rezende De Castro R."/>
            <person name="Schneider M.P."/>
            <person name="Vasconcelos V."/>
            <person name="Leao P.N."/>
        </authorList>
    </citation>
    <scope>NUCLEOTIDE SEQUENCE</scope>
    <source>
        <strain evidence="1">LEGE 07157</strain>
    </source>
</reference>
<dbReference type="NCBIfam" id="TIGR04324">
    <property type="entry name" value="SpoChoClust_2"/>
    <property type="match status" value="1"/>
</dbReference>
<evidence type="ECO:0000313" key="1">
    <source>
        <dbReference type="EMBL" id="MBE9116868.1"/>
    </source>
</evidence>
<dbReference type="Proteomes" id="UP000654482">
    <property type="component" value="Unassembled WGS sequence"/>
</dbReference>
<dbReference type="AlphaFoldDB" id="A0A8J7DYQ4"/>
<dbReference type="InterPro" id="IPR027611">
    <property type="entry name" value="SpoChClust_oxygenase"/>
</dbReference>
<dbReference type="SUPFAM" id="SSF51197">
    <property type="entry name" value="Clavaminate synthase-like"/>
    <property type="match status" value="1"/>
</dbReference>
<accession>A0A8J7DYQ4</accession>